<evidence type="ECO:0000313" key="3">
    <source>
        <dbReference type="EMBL" id="VDN13822.1"/>
    </source>
</evidence>
<evidence type="ECO:0008006" key="5">
    <source>
        <dbReference type="Google" id="ProtNLM"/>
    </source>
</evidence>
<comment type="similarity">
    <text evidence="1">Belongs to the Rab GDI family.</text>
</comment>
<keyword evidence="4" id="KW-1185">Reference proteome</keyword>
<protein>
    <recommendedName>
        <fullName evidence="5">Rab proteins geranylgeranyltransferase component A</fullName>
    </recommendedName>
</protein>
<dbReference type="Gene3D" id="3.30.519.10">
    <property type="entry name" value="Guanine Nucleotide Dissociation Inhibitor, domain 2"/>
    <property type="match status" value="1"/>
</dbReference>
<dbReference type="GO" id="GO:0005092">
    <property type="term" value="F:GDP-dissociation inhibitor activity"/>
    <property type="evidence" value="ECO:0007669"/>
    <property type="project" value="InterPro"/>
</dbReference>
<dbReference type="GO" id="GO:0005829">
    <property type="term" value="C:cytosol"/>
    <property type="evidence" value="ECO:0007669"/>
    <property type="project" value="TreeGrafter"/>
</dbReference>
<dbReference type="EMBL" id="UYRU01057452">
    <property type="protein sequence ID" value="VDN13822.1"/>
    <property type="molecule type" value="Genomic_DNA"/>
</dbReference>
<dbReference type="OrthoDB" id="6288305at2759"/>
<reference evidence="3 4" key="1">
    <citation type="submission" date="2018-11" db="EMBL/GenBank/DDBJ databases">
        <authorList>
            <consortium name="Pathogen Informatics"/>
        </authorList>
    </citation>
    <scope>NUCLEOTIDE SEQUENCE [LARGE SCALE GENOMIC DNA]</scope>
</reference>
<dbReference type="InterPro" id="IPR036188">
    <property type="entry name" value="FAD/NAD-bd_sf"/>
</dbReference>
<dbReference type="GO" id="GO:0007264">
    <property type="term" value="P:small GTPase-mediated signal transduction"/>
    <property type="evidence" value="ECO:0007669"/>
    <property type="project" value="InterPro"/>
</dbReference>
<dbReference type="GO" id="GO:0005968">
    <property type="term" value="C:Rab-protein geranylgeranyltransferase complex"/>
    <property type="evidence" value="ECO:0007669"/>
    <property type="project" value="TreeGrafter"/>
</dbReference>
<dbReference type="GO" id="GO:0005634">
    <property type="term" value="C:nucleus"/>
    <property type="evidence" value="ECO:0007669"/>
    <property type="project" value="TreeGrafter"/>
</dbReference>
<dbReference type="GO" id="GO:0016192">
    <property type="term" value="P:vesicle-mediated transport"/>
    <property type="evidence" value="ECO:0007669"/>
    <property type="project" value="TreeGrafter"/>
</dbReference>
<dbReference type="PANTHER" id="PTHR11787">
    <property type="entry name" value="RAB GDP-DISSOCIATION INHIBITOR"/>
    <property type="match status" value="1"/>
</dbReference>
<dbReference type="Gene3D" id="3.50.50.60">
    <property type="entry name" value="FAD/NAD(P)-binding domain"/>
    <property type="match status" value="1"/>
</dbReference>
<evidence type="ECO:0000256" key="1">
    <source>
        <dbReference type="ARBA" id="ARBA00005593"/>
    </source>
</evidence>
<dbReference type="AlphaFoldDB" id="A0A3P7P0B5"/>
<evidence type="ECO:0000256" key="2">
    <source>
        <dbReference type="SAM" id="MobiDB-lite"/>
    </source>
</evidence>
<gene>
    <name evidence="3" type="ORF">DILT_LOCUS9653</name>
</gene>
<name>A0A3P7P0B5_DIBLA</name>
<proteinExistence type="inferred from homology"/>
<dbReference type="InterPro" id="IPR018203">
    <property type="entry name" value="GDP_dissociation_inhibitor"/>
</dbReference>
<evidence type="ECO:0000313" key="4">
    <source>
        <dbReference type="Proteomes" id="UP000281553"/>
    </source>
</evidence>
<dbReference type="PANTHER" id="PTHR11787:SF4">
    <property type="entry name" value="CHM, RAB ESCORT PROTEIN 1"/>
    <property type="match status" value="1"/>
</dbReference>
<accession>A0A3P7P0B5</accession>
<sequence length="217" mass="23693">MELPTEFDYVIVGTGLIESVVAASLSITGNSVLHIDSENYYGGLMSSFRFPDLLDKLTEWEEEEKGASSAPTTLADRVQPADTVALAESSDREVPTSPPPCHWSQASMKQRLHRLDLDIWPKLIYADSPTVAAMLRADVTRYLEFRPVSRLLTFAFQAPKPQASTPPPQPSSSSNAAGTNTLPTFQSLIKVKFLVSGPHVGYKNKFSSGGCRFAINS</sequence>
<organism evidence="3 4">
    <name type="scientific">Dibothriocephalus latus</name>
    <name type="common">Fish tapeworm</name>
    <name type="synonym">Diphyllobothrium latum</name>
    <dbReference type="NCBI Taxonomy" id="60516"/>
    <lineage>
        <taxon>Eukaryota</taxon>
        <taxon>Metazoa</taxon>
        <taxon>Spiralia</taxon>
        <taxon>Lophotrochozoa</taxon>
        <taxon>Platyhelminthes</taxon>
        <taxon>Cestoda</taxon>
        <taxon>Eucestoda</taxon>
        <taxon>Diphyllobothriidea</taxon>
        <taxon>Diphyllobothriidae</taxon>
        <taxon>Dibothriocephalus</taxon>
    </lineage>
</organism>
<dbReference type="Proteomes" id="UP000281553">
    <property type="component" value="Unassembled WGS sequence"/>
</dbReference>
<dbReference type="Pfam" id="PF00996">
    <property type="entry name" value="GDI"/>
    <property type="match status" value="1"/>
</dbReference>
<feature type="region of interest" description="Disordered" evidence="2">
    <location>
        <begin position="159"/>
        <end position="179"/>
    </location>
</feature>
<dbReference type="PRINTS" id="PR00891">
    <property type="entry name" value="RABGDIREP"/>
</dbReference>
<dbReference type="SUPFAM" id="SSF51905">
    <property type="entry name" value="FAD/NAD(P)-binding domain"/>
    <property type="match status" value="1"/>
</dbReference>